<dbReference type="GO" id="GO:0020037">
    <property type="term" value="F:heme binding"/>
    <property type="evidence" value="ECO:0007669"/>
    <property type="project" value="InterPro"/>
</dbReference>
<dbReference type="Gene3D" id="1.10.630.10">
    <property type="entry name" value="Cytochrome P450"/>
    <property type="match status" value="1"/>
</dbReference>
<keyword evidence="8" id="KW-0560">Oxidoreductase</keyword>
<keyword evidence="7" id="KW-1133">Transmembrane helix</keyword>
<evidence type="ECO:0000256" key="10">
    <source>
        <dbReference type="ARBA" id="ARBA00023033"/>
    </source>
</evidence>
<keyword evidence="10" id="KW-0503">Monooxygenase</keyword>
<dbReference type="GO" id="GO:0004497">
    <property type="term" value="F:monooxygenase activity"/>
    <property type="evidence" value="ECO:0007669"/>
    <property type="project" value="UniProtKB-KW"/>
</dbReference>
<keyword evidence="13" id="KW-1185">Reference proteome</keyword>
<comment type="similarity">
    <text evidence="3">Belongs to the cytochrome P450 family.</text>
</comment>
<dbReference type="GO" id="GO:0016705">
    <property type="term" value="F:oxidoreductase activity, acting on paired donors, with incorporation or reduction of molecular oxygen"/>
    <property type="evidence" value="ECO:0007669"/>
    <property type="project" value="InterPro"/>
</dbReference>
<dbReference type="Pfam" id="PF00067">
    <property type="entry name" value="p450"/>
    <property type="match status" value="1"/>
</dbReference>
<dbReference type="InterPro" id="IPR036396">
    <property type="entry name" value="Cyt_P450_sf"/>
</dbReference>
<name>A0A2U1N6Z6_ARTAN</name>
<dbReference type="PRINTS" id="PR00463">
    <property type="entry name" value="EP450I"/>
</dbReference>
<evidence type="ECO:0000313" key="12">
    <source>
        <dbReference type="EMBL" id="PWA69244.1"/>
    </source>
</evidence>
<dbReference type="OrthoDB" id="2789670at2759"/>
<evidence type="ECO:0000313" key="13">
    <source>
        <dbReference type="Proteomes" id="UP000245207"/>
    </source>
</evidence>
<dbReference type="InterPro" id="IPR052306">
    <property type="entry name" value="CYP450_71D"/>
</dbReference>
<dbReference type="Proteomes" id="UP000245207">
    <property type="component" value="Unassembled WGS sequence"/>
</dbReference>
<gene>
    <name evidence="12" type="ORF">CTI12_AA299000</name>
</gene>
<protein>
    <submittedName>
        <fullName evidence="12">Cytochrome P450</fullName>
    </submittedName>
</protein>
<keyword evidence="6" id="KW-0479">Metal-binding</keyword>
<dbReference type="PANTHER" id="PTHR47953">
    <property type="entry name" value="OS08G0105600 PROTEIN"/>
    <property type="match status" value="1"/>
</dbReference>
<evidence type="ECO:0000256" key="8">
    <source>
        <dbReference type="ARBA" id="ARBA00023002"/>
    </source>
</evidence>
<evidence type="ECO:0000256" key="9">
    <source>
        <dbReference type="ARBA" id="ARBA00023004"/>
    </source>
</evidence>
<dbReference type="InterPro" id="IPR002401">
    <property type="entry name" value="Cyt_P450_E_grp-I"/>
</dbReference>
<dbReference type="GO" id="GO:0016020">
    <property type="term" value="C:membrane"/>
    <property type="evidence" value="ECO:0007669"/>
    <property type="project" value="UniProtKB-SubCell"/>
</dbReference>
<keyword evidence="5" id="KW-0812">Transmembrane</keyword>
<comment type="subcellular location">
    <subcellularLocation>
        <location evidence="2">Membrane</location>
        <topology evidence="2">Single-pass membrane protein</topology>
    </subcellularLocation>
</comment>
<dbReference type="GO" id="GO:0005506">
    <property type="term" value="F:iron ion binding"/>
    <property type="evidence" value="ECO:0007669"/>
    <property type="project" value="InterPro"/>
</dbReference>
<keyword evidence="4" id="KW-0349">Heme</keyword>
<comment type="caution">
    <text evidence="12">The sequence shown here is derived from an EMBL/GenBank/DDBJ whole genome shotgun (WGS) entry which is preliminary data.</text>
</comment>
<evidence type="ECO:0000256" key="11">
    <source>
        <dbReference type="ARBA" id="ARBA00023136"/>
    </source>
</evidence>
<dbReference type="PANTHER" id="PTHR47953:SF19">
    <property type="entry name" value="OS06G0641600 PROTEIN"/>
    <property type="match status" value="1"/>
</dbReference>
<dbReference type="InterPro" id="IPR001128">
    <property type="entry name" value="Cyt_P450"/>
</dbReference>
<reference evidence="12 13" key="1">
    <citation type="journal article" date="2018" name="Mol. Plant">
        <title>The genome of Artemisia annua provides insight into the evolution of Asteraceae family and artemisinin biosynthesis.</title>
        <authorList>
            <person name="Shen Q."/>
            <person name="Zhang L."/>
            <person name="Liao Z."/>
            <person name="Wang S."/>
            <person name="Yan T."/>
            <person name="Shi P."/>
            <person name="Liu M."/>
            <person name="Fu X."/>
            <person name="Pan Q."/>
            <person name="Wang Y."/>
            <person name="Lv Z."/>
            <person name="Lu X."/>
            <person name="Zhang F."/>
            <person name="Jiang W."/>
            <person name="Ma Y."/>
            <person name="Chen M."/>
            <person name="Hao X."/>
            <person name="Li L."/>
            <person name="Tang Y."/>
            <person name="Lv G."/>
            <person name="Zhou Y."/>
            <person name="Sun X."/>
            <person name="Brodelius P.E."/>
            <person name="Rose J.K.C."/>
            <person name="Tang K."/>
        </authorList>
    </citation>
    <scope>NUCLEOTIDE SEQUENCE [LARGE SCALE GENOMIC DNA]</scope>
    <source>
        <strain evidence="13">cv. Huhao1</strain>
        <tissue evidence="12">Leaf</tissue>
    </source>
</reference>
<evidence type="ECO:0000256" key="6">
    <source>
        <dbReference type="ARBA" id="ARBA00022723"/>
    </source>
</evidence>
<evidence type="ECO:0000256" key="4">
    <source>
        <dbReference type="ARBA" id="ARBA00022617"/>
    </source>
</evidence>
<evidence type="ECO:0000256" key="2">
    <source>
        <dbReference type="ARBA" id="ARBA00004167"/>
    </source>
</evidence>
<sequence>MGHSTRGQLSWMRRKVAYVKAPPNNCGLINQNYPWGIFKSIRFKSFFFNFQNTVKMPDLMSMLMPMDGTIHTCCSVHQFMCVAKSAMKVAVERLLETNSQDLLSGAFKFHISSIICACTGRSIKFQKSISEHVGNQVKLSERIISLTYGMTAKSYLDVYTGGSETSSTTVDWAMTEMLKHPRILQKAQNEIRVVVSRRGMVDGTCIEKIYRLKMRRSMRQKHLAQVDVKCKPVDFGNACPEVLLGTRRLLICGHLHAYALNLQLVTFSLLL</sequence>
<dbReference type="SUPFAM" id="SSF48264">
    <property type="entry name" value="Cytochrome P450"/>
    <property type="match status" value="2"/>
</dbReference>
<dbReference type="AlphaFoldDB" id="A0A2U1N6Z6"/>
<dbReference type="STRING" id="35608.A0A2U1N6Z6"/>
<evidence type="ECO:0000256" key="7">
    <source>
        <dbReference type="ARBA" id="ARBA00022989"/>
    </source>
</evidence>
<comment type="cofactor">
    <cofactor evidence="1">
        <name>heme</name>
        <dbReference type="ChEBI" id="CHEBI:30413"/>
    </cofactor>
</comment>
<keyword evidence="11" id="KW-0472">Membrane</keyword>
<dbReference type="EMBL" id="PKPP01003482">
    <property type="protein sequence ID" value="PWA69244.1"/>
    <property type="molecule type" value="Genomic_DNA"/>
</dbReference>
<organism evidence="12 13">
    <name type="scientific">Artemisia annua</name>
    <name type="common">Sweet wormwood</name>
    <dbReference type="NCBI Taxonomy" id="35608"/>
    <lineage>
        <taxon>Eukaryota</taxon>
        <taxon>Viridiplantae</taxon>
        <taxon>Streptophyta</taxon>
        <taxon>Embryophyta</taxon>
        <taxon>Tracheophyta</taxon>
        <taxon>Spermatophyta</taxon>
        <taxon>Magnoliopsida</taxon>
        <taxon>eudicotyledons</taxon>
        <taxon>Gunneridae</taxon>
        <taxon>Pentapetalae</taxon>
        <taxon>asterids</taxon>
        <taxon>campanulids</taxon>
        <taxon>Asterales</taxon>
        <taxon>Asteraceae</taxon>
        <taxon>Asteroideae</taxon>
        <taxon>Anthemideae</taxon>
        <taxon>Artemisiinae</taxon>
        <taxon>Artemisia</taxon>
    </lineage>
</organism>
<accession>A0A2U1N6Z6</accession>
<keyword evidence="9" id="KW-0408">Iron</keyword>
<evidence type="ECO:0000256" key="1">
    <source>
        <dbReference type="ARBA" id="ARBA00001971"/>
    </source>
</evidence>
<proteinExistence type="inferred from homology"/>
<evidence type="ECO:0000256" key="5">
    <source>
        <dbReference type="ARBA" id="ARBA00022692"/>
    </source>
</evidence>
<evidence type="ECO:0000256" key="3">
    <source>
        <dbReference type="ARBA" id="ARBA00010617"/>
    </source>
</evidence>